<keyword evidence="6" id="KW-1133">Transmembrane helix</keyword>
<dbReference type="SUPFAM" id="SSF117892">
    <property type="entry name" value="Band 7/SPFH domain"/>
    <property type="match status" value="1"/>
</dbReference>
<keyword evidence="7" id="KW-0472">Membrane</keyword>
<dbReference type="InParanoid" id="A0A078BBC3"/>
<dbReference type="GO" id="GO:0031625">
    <property type="term" value="F:ubiquitin protein ligase binding"/>
    <property type="evidence" value="ECO:0007669"/>
    <property type="project" value="InterPro"/>
</dbReference>
<keyword evidence="9" id="KW-0175">Coiled coil</keyword>
<evidence type="ECO:0000256" key="7">
    <source>
        <dbReference type="ARBA" id="ARBA00023136"/>
    </source>
</evidence>
<dbReference type="GO" id="GO:0032933">
    <property type="term" value="P:SREBP signaling pathway"/>
    <property type="evidence" value="ECO:0007669"/>
    <property type="project" value="TreeGrafter"/>
</dbReference>
<reference evidence="12 13" key="1">
    <citation type="submission" date="2014-06" db="EMBL/GenBank/DDBJ databases">
        <authorList>
            <person name="Swart Estienne"/>
        </authorList>
    </citation>
    <scope>NUCLEOTIDE SEQUENCE [LARGE SCALE GENOMIC DNA]</scope>
    <source>
        <strain evidence="12 13">130c</strain>
    </source>
</reference>
<dbReference type="InterPro" id="IPR033294">
    <property type="entry name" value="Erlin1/2"/>
</dbReference>
<feature type="signal peptide" evidence="10">
    <location>
        <begin position="1"/>
        <end position="24"/>
    </location>
</feature>
<evidence type="ECO:0000256" key="4">
    <source>
        <dbReference type="ARBA" id="ARBA00022824"/>
    </source>
</evidence>
<keyword evidence="5" id="KW-0735">Signal-anchor</keyword>
<comment type="subcellular location">
    <subcellularLocation>
        <location evidence="1">Endoplasmic reticulum membrane</location>
        <topology evidence="1">Single-pass type II membrane protein</topology>
    </subcellularLocation>
</comment>
<dbReference type="EMBL" id="CCKQ01019482">
    <property type="protein sequence ID" value="CDW91496.1"/>
    <property type="molecule type" value="Genomic_DNA"/>
</dbReference>
<feature type="chain" id="PRO_5001729929" evidence="10">
    <location>
        <begin position="25"/>
        <end position="319"/>
    </location>
</feature>
<evidence type="ECO:0000256" key="8">
    <source>
        <dbReference type="ARBA" id="ARBA00023180"/>
    </source>
</evidence>
<keyword evidence="8" id="KW-0325">Glycoprotein</keyword>
<evidence type="ECO:0000256" key="6">
    <source>
        <dbReference type="ARBA" id="ARBA00022989"/>
    </source>
</evidence>
<comment type="similarity">
    <text evidence="2">Belongs to the band 7/mec-2 family.</text>
</comment>
<keyword evidence="3" id="KW-0812">Transmembrane</keyword>
<sequence>MAQLELFCFLCALLFPALLVLFNGFHIIEEGHVGVYYRGGALLESTTEPGFHFKLPLITSFENIQVTVQTDKVINIPCGTAGGVVITFDHIEVVNRLRKDSVYDTIKNYTIHYDKTWIFDKIHHEINQFCSKHTLQEVFIDKFDALDEQLANSLQNDCNKWAPGIEIIAIRVTKPRIPDTLLKNYEKIEAQKTQLLIAEQEQKVSSKKAETVRLERKIEAESQAEVNKIDMEKNILQKESLKTIEAIENSIYLEKERSKADAHYYKISRMIEAEQKQLSTEYLKKLAIESFSNNTKIYFGPSIPQLLVENVDEFLKHKN</sequence>
<name>A0A078BBC3_STYLE</name>
<evidence type="ECO:0000256" key="1">
    <source>
        <dbReference type="ARBA" id="ARBA00004648"/>
    </source>
</evidence>
<dbReference type="OrthoDB" id="77368at2759"/>
<evidence type="ECO:0000259" key="11">
    <source>
        <dbReference type="SMART" id="SM00244"/>
    </source>
</evidence>
<dbReference type="GO" id="GO:0005789">
    <property type="term" value="C:endoplasmic reticulum membrane"/>
    <property type="evidence" value="ECO:0007669"/>
    <property type="project" value="UniProtKB-SubCell"/>
</dbReference>
<evidence type="ECO:0000256" key="10">
    <source>
        <dbReference type="SAM" id="SignalP"/>
    </source>
</evidence>
<proteinExistence type="inferred from homology"/>
<evidence type="ECO:0000256" key="9">
    <source>
        <dbReference type="SAM" id="Coils"/>
    </source>
</evidence>
<evidence type="ECO:0000313" key="13">
    <source>
        <dbReference type="Proteomes" id="UP000039865"/>
    </source>
</evidence>
<dbReference type="InterPro" id="IPR036013">
    <property type="entry name" value="Band_7/SPFH_dom_sf"/>
</dbReference>
<dbReference type="OMA" id="YNMVRNF"/>
<dbReference type="CDD" id="cd03406">
    <property type="entry name" value="SPFH_like_u3"/>
    <property type="match status" value="1"/>
</dbReference>
<feature type="coiled-coil region" evidence="9">
    <location>
        <begin position="190"/>
        <end position="217"/>
    </location>
</feature>
<dbReference type="Proteomes" id="UP000039865">
    <property type="component" value="Unassembled WGS sequence"/>
</dbReference>
<dbReference type="Pfam" id="PF01145">
    <property type="entry name" value="Band_7"/>
    <property type="match status" value="1"/>
</dbReference>
<feature type="domain" description="Band 7" evidence="11">
    <location>
        <begin position="23"/>
        <end position="189"/>
    </location>
</feature>
<gene>
    <name evidence="12" type="primary">Contig619.g684</name>
    <name evidence="12" type="ORF">STYLEM_20651</name>
</gene>
<evidence type="ECO:0000256" key="2">
    <source>
        <dbReference type="ARBA" id="ARBA00008164"/>
    </source>
</evidence>
<evidence type="ECO:0000256" key="5">
    <source>
        <dbReference type="ARBA" id="ARBA00022968"/>
    </source>
</evidence>
<evidence type="ECO:0000313" key="12">
    <source>
        <dbReference type="EMBL" id="CDW91496.1"/>
    </source>
</evidence>
<dbReference type="PANTHER" id="PTHR15351">
    <property type="entry name" value="ERLIN (ER LIPID RAFT ASSOCIATED PROTEIN) HOMOLOG"/>
    <property type="match status" value="1"/>
</dbReference>
<keyword evidence="10" id="KW-0732">Signal</keyword>
<keyword evidence="4" id="KW-0256">Endoplasmic reticulum</keyword>
<evidence type="ECO:0000256" key="3">
    <source>
        <dbReference type="ARBA" id="ARBA00022692"/>
    </source>
</evidence>
<organism evidence="12 13">
    <name type="scientific">Stylonychia lemnae</name>
    <name type="common">Ciliate</name>
    <dbReference type="NCBI Taxonomy" id="5949"/>
    <lineage>
        <taxon>Eukaryota</taxon>
        <taxon>Sar</taxon>
        <taxon>Alveolata</taxon>
        <taxon>Ciliophora</taxon>
        <taxon>Intramacronucleata</taxon>
        <taxon>Spirotrichea</taxon>
        <taxon>Stichotrichia</taxon>
        <taxon>Sporadotrichida</taxon>
        <taxon>Oxytrichidae</taxon>
        <taxon>Stylonychinae</taxon>
        <taxon>Stylonychia</taxon>
    </lineage>
</organism>
<keyword evidence="13" id="KW-1185">Reference proteome</keyword>
<dbReference type="AlphaFoldDB" id="A0A078BBC3"/>
<dbReference type="PANTHER" id="PTHR15351:SF3">
    <property type="entry name" value="ERLIN"/>
    <property type="match status" value="1"/>
</dbReference>
<accession>A0A078BBC3</accession>
<dbReference type="SMART" id="SM00244">
    <property type="entry name" value="PHB"/>
    <property type="match status" value="1"/>
</dbReference>
<dbReference type="GO" id="GO:0015485">
    <property type="term" value="F:cholesterol binding"/>
    <property type="evidence" value="ECO:0007669"/>
    <property type="project" value="TreeGrafter"/>
</dbReference>
<dbReference type="InterPro" id="IPR001107">
    <property type="entry name" value="Band_7"/>
</dbReference>
<protein>
    <submittedName>
        <fullName evidence="12">Spfh band 7 phb domain-containing membrane-associated protein</fullName>
    </submittedName>
</protein>